<keyword evidence="9" id="KW-0967">Endosome</keyword>
<dbReference type="InterPro" id="IPR003914">
    <property type="entry name" value="Rabaptin"/>
</dbReference>
<feature type="coiled-coil region" evidence="15">
    <location>
        <begin position="248"/>
        <end position="296"/>
    </location>
</feature>
<feature type="domain" description="FYVE-type" evidence="16">
    <location>
        <begin position="552"/>
        <end position="610"/>
    </location>
</feature>
<evidence type="ECO:0000256" key="10">
    <source>
        <dbReference type="ARBA" id="ARBA00022771"/>
    </source>
</evidence>
<dbReference type="EMBL" id="CVRI01000036">
    <property type="protein sequence ID" value="CRK93018.1"/>
    <property type="molecule type" value="Genomic_DNA"/>
</dbReference>
<dbReference type="PANTHER" id="PTHR31179:SF7">
    <property type="entry name" value="FYVE-TYPE DOMAIN-CONTAINING PROTEIN"/>
    <property type="match status" value="1"/>
</dbReference>
<evidence type="ECO:0000256" key="5">
    <source>
        <dbReference type="ARBA" id="ARBA00022490"/>
    </source>
</evidence>
<comment type="subcellular location">
    <subcellularLocation>
        <location evidence="2">Cytoplasm</location>
    </subcellularLocation>
    <subcellularLocation>
        <location evidence="1">Early endosome</location>
    </subcellularLocation>
</comment>
<dbReference type="InterPro" id="IPR011011">
    <property type="entry name" value="Znf_FYVE_PHD"/>
</dbReference>
<feature type="coiled-coil region" evidence="15">
    <location>
        <begin position="16"/>
        <end position="128"/>
    </location>
</feature>
<evidence type="ECO:0000259" key="16">
    <source>
        <dbReference type="PROSITE" id="PS50178"/>
    </source>
</evidence>
<dbReference type="SMART" id="SM00064">
    <property type="entry name" value="FYVE"/>
    <property type="match status" value="1"/>
</dbReference>
<evidence type="ECO:0000256" key="11">
    <source>
        <dbReference type="ARBA" id="ARBA00022833"/>
    </source>
</evidence>
<dbReference type="InterPro" id="IPR015390">
    <property type="entry name" value="Rabaptin_Rab5-bd_dom"/>
</dbReference>
<keyword evidence="10 14" id="KW-0863">Zinc-finger</keyword>
<dbReference type="InterPro" id="IPR000306">
    <property type="entry name" value="Znf_FYVE"/>
</dbReference>
<dbReference type="GO" id="GO:0006897">
    <property type="term" value="P:endocytosis"/>
    <property type="evidence" value="ECO:0007669"/>
    <property type="project" value="UniProtKB-KW"/>
</dbReference>
<dbReference type="PROSITE" id="PS50178">
    <property type="entry name" value="ZF_FYVE"/>
    <property type="match status" value="1"/>
</dbReference>
<keyword evidence="5" id="KW-0963">Cytoplasm</keyword>
<reference evidence="17 18" key="1">
    <citation type="submission" date="2015-04" db="EMBL/GenBank/DDBJ databases">
        <authorList>
            <person name="Syromyatnikov M.Y."/>
            <person name="Popov V.N."/>
        </authorList>
    </citation>
    <scope>NUCLEOTIDE SEQUENCE [LARGE SCALE GENOMIC DNA]</scope>
</reference>
<keyword evidence="4" id="KW-0813">Transport</keyword>
<keyword evidence="13 15" id="KW-0175">Coiled coil</keyword>
<protein>
    <submittedName>
        <fullName evidence="17">CLUMA_CG006473, isoform A</fullName>
    </submittedName>
</protein>
<evidence type="ECO:0000256" key="13">
    <source>
        <dbReference type="ARBA" id="ARBA00023054"/>
    </source>
</evidence>
<dbReference type="Gene3D" id="3.30.40.10">
    <property type="entry name" value="Zinc/RING finger domain, C3HC4 (zinc finger)"/>
    <property type="match status" value="1"/>
</dbReference>
<proteinExistence type="inferred from homology"/>
<evidence type="ECO:0000256" key="1">
    <source>
        <dbReference type="ARBA" id="ARBA00004412"/>
    </source>
</evidence>
<dbReference type="FunFam" id="1.20.5.730:FF:000005">
    <property type="entry name" value="RABaptiN (Rab effector)"/>
    <property type="match status" value="1"/>
</dbReference>
<gene>
    <name evidence="17" type="ORF">CLUMA_CG006473</name>
</gene>
<evidence type="ECO:0000313" key="17">
    <source>
        <dbReference type="EMBL" id="CRK93018.1"/>
    </source>
</evidence>
<dbReference type="CDD" id="cd15739">
    <property type="entry name" value="FYVE_RABE_unchar"/>
    <property type="match status" value="1"/>
</dbReference>
<dbReference type="SUPFAM" id="SSF103652">
    <property type="entry name" value="G protein-binding domain"/>
    <property type="match status" value="1"/>
</dbReference>
<dbReference type="InterPro" id="IPR018514">
    <property type="entry name" value="Rabaptin_CC"/>
</dbReference>
<keyword evidence="6" id="KW-0597">Phosphoprotein</keyword>
<dbReference type="InterPro" id="IPR017455">
    <property type="entry name" value="Znf_FYVE-rel"/>
</dbReference>
<evidence type="ECO:0000256" key="4">
    <source>
        <dbReference type="ARBA" id="ARBA00022448"/>
    </source>
</evidence>
<evidence type="ECO:0000256" key="9">
    <source>
        <dbReference type="ARBA" id="ARBA00022753"/>
    </source>
</evidence>
<organism evidence="17 18">
    <name type="scientific">Clunio marinus</name>
    <dbReference type="NCBI Taxonomy" id="568069"/>
    <lineage>
        <taxon>Eukaryota</taxon>
        <taxon>Metazoa</taxon>
        <taxon>Ecdysozoa</taxon>
        <taxon>Arthropoda</taxon>
        <taxon>Hexapoda</taxon>
        <taxon>Insecta</taxon>
        <taxon>Pterygota</taxon>
        <taxon>Neoptera</taxon>
        <taxon>Endopterygota</taxon>
        <taxon>Diptera</taxon>
        <taxon>Nematocera</taxon>
        <taxon>Chironomoidea</taxon>
        <taxon>Chironomidae</taxon>
        <taxon>Clunio</taxon>
    </lineage>
</organism>
<dbReference type="SUPFAM" id="SSF57903">
    <property type="entry name" value="FYVE/PHD zinc finger"/>
    <property type="match status" value="1"/>
</dbReference>
<dbReference type="Proteomes" id="UP000183832">
    <property type="component" value="Unassembled WGS sequence"/>
</dbReference>
<evidence type="ECO:0000256" key="3">
    <source>
        <dbReference type="ARBA" id="ARBA00006603"/>
    </source>
</evidence>
<evidence type="ECO:0000256" key="7">
    <source>
        <dbReference type="ARBA" id="ARBA00022583"/>
    </source>
</evidence>
<evidence type="ECO:0000256" key="15">
    <source>
        <dbReference type="SAM" id="Coils"/>
    </source>
</evidence>
<dbReference type="GO" id="GO:0008083">
    <property type="term" value="F:growth factor activity"/>
    <property type="evidence" value="ECO:0007669"/>
    <property type="project" value="InterPro"/>
</dbReference>
<sequence>MENENIESSNETFKLQEQFNAQRARMKELYMQKEKECSHLKQKVLSLKKDIEDKDSQLVIAEYNRQKDLEDQIENSQQEIQTLQQLLQETCDEATLANNEISRLTDENEKFRLEIGSLRENLIQYQQDSNKSLESLLGLKTLARNVKKITGANSNSQESLDESIRKVAVTPSSKYAQEDAETLRSLVLPLEDEIQQLKEKLRSAYDEIEQTKGSNLKTQSAVVGLLGEAQKEKLSNEIEPENNACSMCQNYELQLVKAQEELESERQKKFKVEKIIERLKQDLIKESDLRSELEKTWQEKREEHKEEVQKLCDLLNRSERCVLELQNEFSSFKEEIYHELIRVSDERQEIHEHLETLQRDNDYLSGRYLQHSNELKEQEIDLPQNIEELHELVLRLNEHLIVSKSGQEFNEAKCISFRDEANLLRDQLQRKEKEKEFLEQKLNHRMHNLEDKLKQQHQIHQKMLSEKEDQQKVENENKKEISELRMQNIELSETVDKMEKSNMDLKSKVAMMQQELTTSEAVQKDFVKLSQSLQMQLEKIRSADSQVRWQDEEDCYKCPTCKQNFTVTRRKINCRHCGTIFCESCCSKVVKSGVSGRTAKVCEVCYTLLEQNSAPFFSQAPHTP</sequence>
<dbReference type="Gene3D" id="1.20.5.730">
    <property type="entry name" value="Single helix bin"/>
    <property type="match status" value="1"/>
</dbReference>
<accession>A0A1J1HZR3</accession>
<comment type="similarity">
    <text evidence="3">Belongs to the rabaptin family.</text>
</comment>
<dbReference type="Pfam" id="PF09311">
    <property type="entry name" value="Rab5-bind"/>
    <property type="match status" value="1"/>
</dbReference>
<keyword evidence="7" id="KW-0254">Endocytosis</keyword>
<dbReference type="GO" id="GO:0005096">
    <property type="term" value="F:GTPase activator activity"/>
    <property type="evidence" value="ECO:0007669"/>
    <property type="project" value="InterPro"/>
</dbReference>
<keyword evidence="12" id="KW-0653">Protein transport</keyword>
<dbReference type="Pfam" id="PF03528">
    <property type="entry name" value="Rabaptin"/>
    <property type="match status" value="1"/>
</dbReference>
<dbReference type="InterPro" id="IPR013083">
    <property type="entry name" value="Znf_RING/FYVE/PHD"/>
</dbReference>
<evidence type="ECO:0000256" key="2">
    <source>
        <dbReference type="ARBA" id="ARBA00004496"/>
    </source>
</evidence>
<feature type="coiled-coil region" evidence="15">
    <location>
        <begin position="414"/>
        <end position="515"/>
    </location>
</feature>
<dbReference type="GO" id="GO:0015031">
    <property type="term" value="P:protein transport"/>
    <property type="evidence" value="ECO:0007669"/>
    <property type="project" value="UniProtKB-KW"/>
</dbReference>
<dbReference type="PANTHER" id="PTHR31179">
    <property type="entry name" value="RAB GTPASE-BINDING EFFECTOR PROTEIN"/>
    <property type="match status" value="1"/>
</dbReference>
<dbReference type="AlphaFoldDB" id="A0A1J1HZR3"/>
<evidence type="ECO:0000256" key="12">
    <source>
        <dbReference type="ARBA" id="ARBA00022927"/>
    </source>
</evidence>
<evidence type="ECO:0000256" key="6">
    <source>
        <dbReference type="ARBA" id="ARBA00022553"/>
    </source>
</evidence>
<dbReference type="GO" id="GO:0005769">
    <property type="term" value="C:early endosome"/>
    <property type="evidence" value="ECO:0007669"/>
    <property type="project" value="UniProtKB-SubCell"/>
</dbReference>
<dbReference type="GO" id="GO:0008270">
    <property type="term" value="F:zinc ion binding"/>
    <property type="evidence" value="ECO:0007669"/>
    <property type="project" value="UniProtKB-KW"/>
</dbReference>
<keyword evidence="8" id="KW-0479">Metal-binding</keyword>
<dbReference type="STRING" id="568069.A0A1J1HZR3"/>
<evidence type="ECO:0000313" key="18">
    <source>
        <dbReference type="Proteomes" id="UP000183832"/>
    </source>
</evidence>
<evidence type="ECO:0000256" key="8">
    <source>
        <dbReference type="ARBA" id="ARBA00022723"/>
    </source>
</evidence>
<keyword evidence="18" id="KW-1185">Reference proteome</keyword>
<feature type="coiled-coil region" evidence="15">
    <location>
        <begin position="180"/>
        <end position="214"/>
    </location>
</feature>
<keyword evidence="11" id="KW-0862">Zinc</keyword>
<dbReference type="OrthoDB" id="79940at2759"/>
<name>A0A1J1HZR3_9DIPT</name>
<dbReference type="Pfam" id="PF01363">
    <property type="entry name" value="FYVE"/>
    <property type="match status" value="1"/>
</dbReference>
<evidence type="ECO:0000256" key="14">
    <source>
        <dbReference type="PROSITE-ProRule" id="PRU00091"/>
    </source>
</evidence>